<dbReference type="EMBL" id="FOAS01000003">
    <property type="protein sequence ID" value="SEK57034.1"/>
    <property type="molecule type" value="Genomic_DNA"/>
</dbReference>
<accession>A0A1H7I3V3</accession>
<keyword evidence="2 5" id="KW-0238">DNA-binding</keyword>
<keyword evidence="1" id="KW-0805">Transcription regulation</keyword>
<evidence type="ECO:0000256" key="2">
    <source>
        <dbReference type="ARBA" id="ARBA00023125"/>
    </source>
</evidence>
<dbReference type="PANTHER" id="PTHR30204">
    <property type="entry name" value="REDOX-CYCLING DRUG-SENSING TRANSCRIPTIONAL ACTIVATOR SOXR"/>
    <property type="match status" value="1"/>
</dbReference>
<dbReference type="GO" id="GO:0003700">
    <property type="term" value="F:DNA-binding transcription factor activity"/>
    <property type="evidence" value="ECO:0007669"/>
    <property type="project" value="InterPro"/>
</dbReference>
<dbReference type="STRING" id="1429083.GCA_001885685_03379"/>
<evidence type="ECO:0000259" key="4">
    <source>
        <dbReference type="PROSITE" id="PS50937"/>
    </source>
</evidence>
<gene>
    <name evidence="5" type="ORF">SAMN05216214_103182</name>
</gene>
<dbReference type="Gene3D" id="1.10.1660.10">
    <property type="match status" value="1"/>
</dbReference>
<dbReference type="AlphaFoldDB" id="A0A1H7I3V3"/>
<dbReference type="PANTHER" id="PTHR30204:SF94">
    <property type="entry name" value="HEAVY METAL-DEPENDENT TRANSCRIPTIONAL REGULATOR HI_0293-RELATED"/>
    <property type="match status" value="1"/>
</dbReference>
<dbReference type="InterPro" id="IPR000551">
    <property type="entry name" value="MerR-type_HTH_dom"/>
</dbReference>
<dbReference type="SMART" id="SM00422">
    <property type="entry name" value="HTH_MERR"/>
    <property type="match status" value="1"/>
</dbReference>
<name>A0A1H7I3V3_9GAMM</name>
<dbReference type="GO" id="GO:0003677">
    <property type="term" value="F:DNA binding"/>
    <property type="evidence" value="ECO:0007669"/>
    <property type="project" value="UniProtKB-KW"/>
</dbReference>
<evidence type="ECO:0000313" key="5">
    <source>
        <dbReference type="EMBL" id="SEK57034.1"/>
    </source>
</evidence>
<dbReference type="PROSITE" id="PS50937">
    <property type="entry name" value="HTH_MERR_2"/>
    <property type="match status" value="1"/>
</dbReference>
<dbReference type="Pfam" id="PF13411">
    <property type="entry name" value="MerR_1"/>
    <property type="match status" value="1"/>
</dbReference>
<dbReference type="Proteomes" id="UP000185766">
    <property type="component" value="Unassembled WGS sequence"/>
</dbReference>
<dbReference type="InterPro" id="IPR047057">
    <property type="entry name" value="MerR_fam"/>
</dbReference>
<keyword evidence="3" id="KW-0804">Transcription</keyword>
<proteinExistence type="predicted"/>
<dbReference type="InterPro" id="IPR009061">
    <property type="entry name" value="DNA-bd_dom_put_sf"/>
</dbReference>
<keyword evidence="6" id="KW-1185">Reference proteome</keyword>
<organism evidence="5 6">
    <name type="scientific">Atopomonas hussainii</name>
    <dbReference type="NCBI Taxonomy" id="1429083"/>
    <lineage>
        <taxon>Bacteria</taxon>
        <taxon>Pseudomonadati</taxon>
        <taxon>Pseudomonadota</taxon>
        <taxon>Gammaproteobacteria</taxon>
        <taxon>Pseudomonadales</taxon>
        <taxon>Pseudomonadaceae</taxon>
        <taxon>Atopomonas</taxon>
    </lineage>
</organism>
<evidence type="ECO:0000256" key="3">
    <source>
        <dbReference type="ARBA" id="ARBA00023163"/>
    </source>
</evidence>
<reference evidence="5 6" key="1">
    <citation type="submission" date="2016-10" db="EMBL/GenBank/DDBJ databases">
        <authorList>
            <person name="de Groot N.N."/>
        </authorList>
    </citation>
    <scope>NUCLEOTIDE SEQUENCE [LARGE SCALE GENOMIC DNA]</scope>
    <source>
        <strain evidence="5 6">JCM 19513</strain>
    </source>
</reference>
<sequence>MRIADVEQHTGISRHTVRYYERIGLLSAPPRSANNYRQYSAACLTRLRFIRDAQEMGFSLEEIRQIVALQADGQITCADGALLIWQKRQQIAERLAQLTRLDSFLATEQERLVHSAREHGYPLAAELLPAAEDSLR</sequence>
<protein>
    <submittedName>
        <fullName evidence="5">DNA-binding transcriptional regulator, MerR family</fullName>
    </submittedName>
</protein>
<dbReference type="SUPFAM" id="SSF46955">
    <property type="entry name" value="Putative DNA-binding domain"/>
    <property type="match status" value="1"/>
</dbReference>
<feature type="domain" description="HTH merR-type" evidence="4">
    <location>
        <begin position="1"/>
        <end position="69"/>
    </location>
</feature>
<evidence type="ECO:0000313" key="6">
    <source>
        <dbReference type="Proteomes" id="UP000185766"/>
    </source>
</evidence>
<dbReference type="PRINTS" id="PR00040">
    <property type="entry name" value="HTHMERR"/>
</dbReference>
<dbReference type="RefSeq" id="WP_074865376.1">
    <property type="nucleotide sequence ID" value="NZ_FOAS01000003.1"/>
</dbReference>
<evidence type="ECO:0000256" key="1">
    <source>
        <dbReference type="ARBA" id="ARBA00023015"/>
    </source>
</evidence>